<accession>A0AAW4J0M4</accession>
<evidence type="ECO:0000313" key="5">
    <source>
        <dbReference type="Proteomes" id="UP000668068"/>
    </source>
</evidence>
<reference evidence="4" key="1">
    <citation type="submission" date="2020-12" db="EMBL/GenBank/DDBJ databases">
        <title>Comparative genomics of Clostridium perfringens reveals patterns of host-associated phylogenetic clades and virulence factors.</title>
        <authorList>
            <person name="Smith A.H."/>
            <person name="Geier R."/>
        </authorList>
    </citation>
    <scope>NUCLEOTIDE SEQUENCE</scope>
    <source>
        <strain evidence="4">CHD30677R</strain>
    </source>
</reference>
<feature type="coiled-coil region" evidence="2">
    <location>
        <begin position="94"/>
        <end position="191"/>
    </location>
</feature>
<dbReference type="EMBL" id="JAENQP010000001">
    <property type="protein sequence ID" value="MBO3357626.1"/>
    <property type="molecule type" value="Genomic_DNA"/>
</dbReference>
<evidence type="ECO:0000313" key="4">
    <source>
        <dbReference type="EMBL" id="MBO3357626.1"/>
    </source>
</evidence>
<dbReference type="PANTHER" id="PTHR37813">
    <property type="entry name" value="FELS-2 PROPHAGE PROTEIN"/>
    <property type="match status" value="1"/>
</dbReference>
<evidence type="ECO:0000256" key="1">
    <source>
        <dbReference type="ARBA" id="ARBA00022612"/>
    </source>
</evidence>
<dbReference type="NCBIfam" id="TIGR01760">
    <property type="entry name" value="tape_meas_TP901"/>
    <property type="match status" value="1"/>
</dbReference>
<feature type="domain" description="Phage tail tape measure protein" evidence="3">
    <location>
        <begin position="262"/>
        <end position="461"/>
    </location>
</feature>
<keyword evidence="1" id="KW-1188">Viral release from host cell</keyword>
<protein>
    <submittedName>
        <fullName evidence="4">Phage tail tape measure protein</fullName>
    </submittedName>
</protein>
<comment type="caution">
    <text evidence="4">The sequence shown here is derived from an EMBL/GenBank/DDBJ whole genome shotgun (WGS) entry which is preliminary data.</text>
</comment>
<dbReference type="Proteomes" id="UP000668068">
    <property type="component" value="Unassembled WGS sequence"/>
</dbReference>
<dbReference type="Gene3D" id="1.20.1270.60">
    <property type="entry name" value="Arfaptin homology (AH) domain/BAR domain"/>
    <property type="match status" value="1"/>
</dbReference>
<dbReference type="InterPro" id="IPR010090">
    <property type="entry name" value="Phage_tape_meas"/>
</dbReference>
<dbReference type="InterPro" id="IPR027267">
    <property type="entry name" value="AH/BAR_dom_sf"/>
</dbReference>
<dbReference type="RefSeq" id="WP_003477337.1">
    <property type="nucleotide sequence ID" value="NZ_CATNYQ010000001.1"/>
</dbReference>
<sequence>MGGIALAPLVTEIKVNLMPFTKGIDEASKKGSDFEKKMQGVNKELKLTESGFKVAASSAELMGNKFVKLSVKQNELTEKMKLQSRAIDINKEAYTKIENRLQKYIAQNDKLKSSIEKTTKEHSKAEKAYGKEAEETKKLADKLNSLNEKLENNKKKIQATNEKLDNQKIKLNEWQAELLQSQNALNKTNKELKEFNLTQMSEKLGKVSSGLKSVGSNLTTHVSLPLAGVATVASHVGIEFEAQMDKVSAISGATGEDFDKLQAKAEEMGAKTKFSATNAGEAMEYMAMAGWKTGDMLNGIEPILNLAIASGEELGTTSDIVTDALTAFGLSAKDAGMFSDVLAAASSNANTNVGMMGETFKYAAPVAGSLGYTIQDTALAIGLMANSGIKASQAGTALRAGLTNLVKPSKQMAKVIDKYGISLKNSNGEMKSFKEVMEDLRSKMGNLDKSTQAAAVSALFGKEAMSGWLAIINASEQDFNKLASAIDTSQGATEKMAKTMSENAKGSIDEMKSALEEAAIKGFKVIAPIITDVANGVSDLANKFSGLSPETQKLILKLGTMAVAAGPILSITGKATSGVVKLIDYTKKFKTALTATEAVMQTTTLATEGLSVATTASGVASGTAALGLGSIMSVALPLVAVVGAVAGGIYLYTKNTEVMSSTSLQAKEDLGLVGNALLALHGDYALTTEEMDKMNIKHKEWSSEVSPEAQKALTEISDKIAKLNYELEYTNGLDGVITRDQIDGLKKRTDDLFNETIEKIKQRAPETQKMMADAFKADDGKLDENEQKLEEFFNQSQSKQIEELKGYQKQVNDIYEAAAKENRDLREDEIKTIEELTIKMGNVNLSNTVKSHEELLAAQADFNARMKNLDMNGISELLSEKAKARDKEIEDNKIKYDKLIETMKLKMPEMNEEQKKYAQIEIEKWESLKTEAINKERDKYQGFLNEAMKKYPQLIDYINTSNGEIMDKEDKVNYKRLTRYSQNMDKMMGITQTGYYKIYNETDKRMHDCYVEVDEASGRINGVWDNTTKQIYGNPIKAREDIREDIKNGAVFKPIAENYHSGTKEVIWNDSIKVQCEKDWDMFGWVKSAWNGVRSWFSSHPVSVGTTSGFGGAASFKYNGLDYVPYDGYLARLHKGERIMTADENARYSENNSQSTVINFNGNYGFKDRNDIDYFMNQAALKLKGVR</sequence>
<dbReference type="PANTHER" id="PTHR37813:SF1">
    <property type="entry name" value="FELS-2 PROPHAGE PROTEIN"/>
    <property type="match status" value="1"/>
</dbReference>
<evidence type="ECO:0000256" key="2">
    <source>
        <dbReference type="SAM" id="Coils"/>
    </source>
</evidence>
<dbReference type="Pfam" id="PF10145">
    <property type="entry name" value="PhageMin_Tail"/>
    <property type="match status" value="1"/>
</dbReference>
<proteinExistence type="predicted"/>
<gene>
    <name evidence="4" type="ORF">JJB47_02395</name>
</gene>
<name>A0AAW4J0M4_CLOPF</name>
<dbReference type="AlphaFoldDB" id="A0AAW4J0M4"/>
<organism evidence="4 5">
    <name type="scientific">Clostridium perfringens</name>
    <dbReference type="NCBI Taxonomy" id="1502"/>
    <lineage>
        <taxon>Bacteria</taxon>
        <taxon>Bacillati</taxon>
        <taxon>Bacillota</taxon>
        <taxon>Clostridia</taxon>
        <taxon>Eubacteriales</taxon>
        <taxon>Clostridiaceae</taxon>
        <taxon>Clostridium</taxon>
    </lineage>
</organism>
<keyword evidence="2" id="KW-0175">Coiled coil</keyword>
<evidence type="ECO:0000259" key="3">
    <source>
        <dbReference type="Pfam" id="PF10145"/>
    </source>
</evidence>
<dbReference type="SUPFAM" id="SSF57997">
    <property type="entry name" value="Tropomyosin"/>
    <property type="match status" value="1"/>
</dbReference>